<proteinExistence type="predicted"/>
<keyword evidence="1" id="KW-0472">Membrane</keyword>
<keyword evidence="1" id="KW-1133">Transmembrane helix</keyword>
<evidence type="ECO:0000313" key="2">
    <source>
        <dbReference type="EMBL" id="MBB5335942.1"/>
    </source>
</evidence>
<feature type="transmembrane region" description="Helical" evidence="1">
    <location>
        <begin position="42"/>
        <end position="71"/>
    </location>
</feature>
<evidence type="ECO:0000313" key="3">
    <source>
        <dbReference type="Proteomes" id="UP000559117"/>
    </source>
</evidence>
<sequence length="109" mass="12535">MIYKNFSQKDFDEAEKSYNECAKKHTPAVPQRKKLSKGQTTALFIAFLILIYSIFTSDVPAFLFSLSFFLWMLRNFADKISSLHQKSLRSLLTSFSITLFIGSLILLLL</sequence>
<gene>
    <name evidence="2" type="ORF">HNR32_001086</name>
</gene>
<keyword evidence="3" id="KW-1185">Reference proteome</keyword>
<keyword evidence="1" id="KW-0812">Transmembrane</keyword>
<dbReference type="RefSeq" id="WP_183860412.1">
    <property type="nucleotide sequence ID" value="NZ_JACHFH010000010.1"/>
</dbReference>
<organism evidence="2 3">
    <name type="scientific">Pectinatus brassicae</name>
    <dbReference type="NCBI Taxonomy" id="862415"/>
    <lineage>
        <taxon>Bacteria</taxon>
        <taxon>Bacillati</taxon>
        <taxon>Bacillota</taxon>
        <taxon>Negativicutes</taxon>
        <taxon>Selenomonadales</taxon>
        <taxon>Selenomonadaceae</taxon>
        <taxon>Pectinatus</taxon>
    </lineage>
</organism>
<feature type="transmembrane region" description="Helical" evidence="1">
    <location>
        <begin position="91"/>
        <end position="108"/>
    </location>
</feature>
<name>A0A840UP07_9FIRM</name>
<accession>A0A840UP07</accession>
<dbReference type="Proteomes" id="UP000559117">
    <property type="component" value="Unassembled WGS sequence"/>
</dbReference>
<comment type="caution">
    <text evidence="2">The sequence shown here is derived from an EMBL/GenBank/DDBJ whole genome shotgun (WGS) entry which is preliminary data.</text>
</comment>
<dbReference type="EMBL" id="JACHFH010000010">
    <property type="protein sequence ID" value="MBB5335942.1"/>
    <property type="molecule type" value="Genomic_DNA"/>
</dbReference>
<protein>
    <submittedName>
        <fullName evidence="2">Uncharacterized protein</fullName>
    </submittedName>
</protein>
<evidence type="ECO:0000256" key="1">
    <source>
        <dbReference type="SAM" id="Phobius"/>
    </source>
</evidence>
<dbReference type="AlphaFoldDB" id="A0A840UP07"/>
<reference evidence="2 3" key="1">
    <citation type="submission" date="2020-08" db="EMBL/GenBank/DDBJ databases">
        <title>Genomic Encyclopedia of Type Strains, Phase IV (KMG-IV): sequencing the most valuable type-strain genomes for metagenomic binning, comparative biology and taxonomic classification.</title>
        <authorList>
            <person name="Goeker M."/>
        </authorList>
    </citation>
    <scope>NUCLEOTIDE SEQUENCE [LARGE SCALE GENOMIC DNA]</scope>
    <source>
        <strain evidence="2 3">DSM 24661</strain>
    </source>
</reference>